<protein>
    <submittedName>
        <fullName evidence="13">NADH oxidoreductase Hcr</fullName>
        <ecNumber evidence="13">1.-.-.-</ecNumber>
    </submittedName>
</protein>
<dbReference type="Proteomes" id="UP000585721">
    <property type="component" value="Unassembled WGS sequence"/>
</dbReference>
<sequence length="348" mass="37960">MTQSPQPAVWQNSQTLCCVERRQETVDAVTLVFRPLQPLAVNYLPGQFLLLTVEIDGQTHSRAYSLSSSPSLSADLAVTVKRVANGLVSNWLLDHFHAGDTLTAQAPTGTFFLPADYSAPKILLCSAGSGITPMMSMARWLLDNNCTTEIHFLHSARHADDIIFRDELMTMAAAYPQFRLSLVLDTVTDAFSCYQGYLNPELFNALVPDLNDCHQFMCGPSVYMDALEQMLQDRGFPMENSHKESFTPAAPLIAEAATSQQFRLEVPGFGASGEISNQQTVLDALEALQLPIIGACRSGICGSCKCKVVSGNVENISEQPGPLTEEEQQQGYILACSSRAGSDLELEL</sequence>
<dbReference type="InterPro" id="IPR036010">
    <property type="entry name" value="2Fe-2S_ferredoxin-like_sf"/>
</dbReference>
<gene>
    <name evidence="13" type="ORF">HNR75_000258</name>
</gene>
<dbReference type="PANTHER" id="PTHR47354:SF6">
    <property type="entry name" value="NADH OXIDOREDUCTASE HCR"/>
    <property type="match status" value="1"/>
</dbReference>
<keyword evidence="3" id="KW-0001">2Fe-2S</keyword>
<keyword evidence="7" id="KW-0408">Iron</keyword>
<accession>A0A841GLM0</accession>
<evidence type="ECO:0000256" key="9">
    <source>
        <dbReference type="ARBA" id="ARBA00034078"/>
    </source>
</evidence>
<evidence type="ECO:0000259" key="11">
    <source>
        <dbReference type="PROSITE" id="PS51085"/>
    </source>
</evidence>
<comment type="cofactor">
    <cofactor evidence="9">
        <name>[2Fe-2S] cluster</name>
        <dbReference type="ChEBI" id="CHEBI:190135"/>
    </cofactor>
</comment>
<dbReference type="SUPFAM" id="SSF63380">
    <property type="entry name" value="Riboflavin synthase domain-like"/>
    <property type="match status" value="1"/>
</dbReference>
<comment type="similarity">
    <text evidence="10">In the N-terminal section; belongs to the FAD-binding oxidoreductase type 6 family.</text>
</comment>
<name>A0A841GLM0_9GAMM</name>
<dbReference type="AlphaFoldDB" id="A0A841GLM0"/>
<dbReference type="InterPro" id="IPR050415">
    <property type="entry name" value="MRET"/>
</dbReference>
<evidence type="ECO:0000256" key="5">
    <source>
        <dbReference type="ARBA" id="ARBA00022827"/>
    </source>
</evidence>
<dbReference type="CDD" id="cd06215">
    <property type="entry name" value="FNR_iron_sulfur_binding_1"/>
    <property type="match status" value="1"/>
</dbReference>
<dbReference type="EMBL" id="JACHGR010000001">
    <property type="protein sequence ID" value="MBB6054393.1"/>
    <property type="molecule type" value="Genomic_DNA"/>
</dbReference>
<dbReference type="EC" id="1.-.-.-" evidence="13"/>
<dbReference type="PROSITE" id="PS51085">
    <property type="entry name" value="2FE2S_FER_2"/>
    <property type="match status" value="1"/>
</dbReference>
<dbReference type="SUPFAM" id="SSF52343">
    <property type="entry name" value="Ferredoxin reductase-like, C-terminal NADP-linked domain"/>
    <property type="match status" value="1"/>
</dbReference>
<dbReference type="InterPro" id="IPR017938">
    <property type="entry name" value="Riboflavin_synthase-like_b-brl"/>
</dbReference>
<dbReference type="PANTHER" id="PTHR47354">
    <property type="entry name" value="NADH OXIDOREDUCTASE HCR"/>
    <property type="match status" value="1"/>
</dbReference>
<dbReference type="PROSITE" id="PS00197">
    <property type="entry name" value="2FE2S_FER_1"/>
    <property type="match status" value="1"/>
</dbReference>
<evidence type="ECO:0000256" key="6">
    <source>
        <dbReference type="ARBA" id="ARBA00023002"/>
    </source>
</evidence>
<dbReference type="Gene3D" id="2.40.30.10">
    <property type="entry name" value="Translation factors"/>
    <property type="match status" value="1"/>
</dbReference>
<feature type="domain" description="FAD-binding FR-type" evidence="12">
    <location>
        <begin position="11"/>
        <end position="114"/>
    </location>
</feature>
<dbReference type="CDD" id="cd00207">
    <property type="entry name" value="fer2"/>
    <property type="match status" value="1"/>
</dbReference>
<evidence type="ECO:0000256" key="4">
    <source>
        <dbReference type="ARBA" id="ARBA00022723"/>
    </source>
</evidence>
<evidence type="ECO:0000313" key="13">
    <source>
        <dbReference type="EMBL" id="MBB6054393.1"/>
    </source>
</evidence>
<dbReference type="PRINTS" id="PR00371">
    <property type="entry name" value="FPNCR"/>
</dbReference>
<keyword evidence="14" id="KW-1185">Reference proteome</keyword>
<comment type="caution">
    <text evidence="13">The sequence shown here is derived from an EMBL/GenBank/DDBJ whole genome shotgun (WGS) entry which is preliminary data.</text>
</comment>
<dbReference type="Pfam" id="PF00111">
    <property type="entry name" value="Fer2"/>
    <property type="match status" value="1"/>
</dbReference>
<dbReference type="Pfam" id="PF00175">
    <property type="entry name" value="NAD_binding_1"/>
    <property type="match status" value="1"/>
</dbReference>
<evidence type="ECO:0000259" key="12">
    <source>
        <dbReference type="PROSITE" id="PS51384"/>
    </source>
</evidence>
<keyword evidence="8" id="KW-0411">Iron-sulfur</keyword>
<feature type="domain" description="2Fe-2S ferredoxin-type" evidence="11">
    <location>
        <begin position="260"/>
        <end position="348"/>
    </location>
</feature>
<dbReference type="InterPro" id="IPR039261">
    <property type="entry name" value="FNR_nucleotide-bd"/>
</dbReference>
<evidence type="ECO:0000313" key="14">
    <source>
        <dbReference type="Proteomes" id="UP000585721"/>
    </source>
</evidence>
<evidence type="ECO:0000256" key="3">
    <source>
        <dbReference type="ARBA" id="ARBA00022714"/>
    </source>
</evidence>
<keyword evidence="5" id="KW-0274">FAD</keyword>
<dbReference type="InterPro" id="IPR012675">
    <property type="entry name" value="Beta-grasp_dom_sf"/>
</dbReference>
<dbReference type="InterPro" id="IPR001433">
    <property type="entry name" value="OxRdtase_FAD/NAD-bd"/>
</dbReference>
<evidence type="ECO:0000256" key="7">
    <source>
        <dbReference type="ARBA" id="ARBA00023004"/>
    </source>
</evidence>
<dbReference type="PROSITE" id="PS51384">
    <property type="entry name" value="FAD_FR"/>
    <property type="match status" value="1"/>
</dbReference>
<dbReference type="InterPro" id="IPR008333">
    <property type="entry name" value="Cbr1-like_FAD-bd_dom"/>
</dbReference>
<dbReference type="GO" id="GO:0051537">
    <property type="term" value="F:2 iron, 2 sulfur cluster binding"/>
    <property type="evidence" value="ECO:0007669"/>
    <property type="project" value="UniProtKB-KW"/>
</dbReference>
<organism evidence="13 14">
    <name type="scientific">Tolumonas osonensis</name>
    <dbReference type="NCBI Taxonomy" id="675874"/>
    <lineage>
        <taxon>Bacteria</taxon>
        <taxon>Pseudomonadati</taxon>
        <taxon>Pseudomonadota</taxon>
        <taxon>Gammaproteobacteria</taxon>
        <taxon>Aeromonadales</taxon>
        <taxon>Aeromonadaceae</taxon>
        <taxon>Tolumonas</taxon>
    </lineage>
</organism>
<dbReference type="SUPFAM" id="SSF54292">
    <property type="entry name" value="2Fe-2S ferredoxin-like"/>
    <property type="match status" value="1"/>
</dbReference>
<evidence type="ECO:0000256" key="10">
    <source>
        <dbReference type="ARBA" id="ARBA00061434"/>
    </source>
</evidence>
<keyword evidence="2" id="KW-0285">Flavoprotein</keyword>
<dbReference type="InterPro" id="IPR017927">
    <property type="entry name" value="FAD-bd_FR_type"/>
</dbReference>
<evidence type="ECO:0000256" key="1">
    <source>
        <dbReference type="ARBA" id="ARBA00001974"/>
    </source>
</evidence>
<dbReference type="GO" id="GO:0016491">
    <property type="term" value="F:oxidoreductase activity"/>
    <property type="evidence" value="ECO:0007669"/>
    <property type="project" value="UniProtKB-KW"/>
</dbReference>
<comment type="cofactor">
    <cofactor evidence="1">
        <name>FAD</name>
        <dbReference type="ChEBI" id="CHEBI:57692"/>
    </cofactor>
</comment>
<evidence type="ECO:0000256" key="2">
    <source>
        <dbReference type="ARBA" id="ARBA00022630"/>
    </source>
</evidence>
<dbReference type="RefSeq" id="WP_188025206.1">
    <property type="nucleotide sequence ID" value="NZ_JACHGR010000001.1"/>
</dbReference>
<dbReference type="Gene3D" id="3.40.50.80">
    <property type="entry name" value="Nucleotide-binding domain of ferredoxin-NADP reductase (FNR) module"/>
    <property type="match status" value="1"/>
</dbReference>
<dbReference type="InterPro" id="IPR001709">
    <property type="entry name" value="Flavoprot_Pyr_Nucl_cyt_Rdtase"/>
</dbReference>
<keyword evidence="4" id="KW-0479">Metal-binding</keyword>
<dbReference type="Pfam" id="PF00970">
    <property type="entry name" value="FAD_binding_6"/>
    <property type="match status" value="1"/>
</dbReference>
<dbReference type="InterPro" id="IPR006058">
    <property type="entry name" value="2Fe2S_fd_BS"/>
</dbReference>
<dbReference type="Gene3D" id="3.10.20.30">
    <property type="match status" value="1"/>
</dbReference>
<keyword evidence="6 13" id="KW-0560">Oxidoreductase</keyword>
<reference evidence="13 14" key="1">
    <citation type="submission" date="2020-08" db="EMBL/GenBank/DDBJ databases">
        <title>Genomic Encyclopedia of Type Strains, Phase IV (KMG-IV): sequencing the most valuable type-strain genomes for metagenomic binning, comparative biology and taxonomic classification.</title>
        <authorList>
            <person name="Goeker M."/>
        </authorList>
    </citation>
    <scope>NUCLEOTIDE SEQUENCE [LARGE SCALE GENOMIC DNA]</scope>
    <source>
        <strain evidence="13 14">DSM 22975</strain>
    </source>
</reference>
<dbReference type="GO" id="GO:0046872">
    <property type="term" value="F:metal ion binding"/>
    <property type="evidence" value="ECO:0007669"/>
    <property type="project" value="UniProtKB-KW"/>
</dbReference>
<proteinExistence type="inferred from homology"/>
<dbReference type="PRINTS" id="PR00406">
    <property type="entry name" value="CYTB5RDTASE"/>
</dbReference>
<evidence type="ECO:0000256" key="8">
    <source>
        <dbReference type="ARBA" id="ARBA00023014"/>
    </source>
</evidence>
<dbReference type="InterPro" id="IPR001041">
    <property type="entry name" value="2Fe-2S_ferredoxin-type"/>
</dbReference>